<accession>A0ABU5VSZ6</accession>
<comment type="similarity">
    <text evidence="1">Belongs to the short-chain dehydrogenases/reductases (SDR) family.</text>
</comment>
<reference evidence="3 4" key="1">
    <citation type="submission" date="2023-11" db="EMBL/GenBank/DDBJ databases">
        <title>A Novel Polar Bacteriovorax (B. antarcticus) Isolated from the Biocrust in Antarctica.</title>
        <authorList>
            <person name="Mun W."/>
            <person name="Choi S.Y."/>
            <person name="Mitchell R.J."/>
        </authorList>
    </citation>
    <scope>NUCLEOTIDE SEQUENCE [LARGE SCALE GENOMIC DNA]</scope>
    <source>
        <strain evidence="3 4">PP10</strain>
    </source>
</reference>
<dbReference type="PROSITE" id="PS00061">
    <property type="entry name" value="ADH_SHORT"/>
    <property type="match status" value="1"/>
</dbReference>
<dbReference type="InterPro" id="IPR002347">
    <property type="entry name" value="SDR_fam"/>
</dbReference>
<sequence length="247" mass="26719">MGRFDNKVAFITGGNSGIGKASALMIAKDGANIMLADLKEDRGVLKELEELGVTASFVKCDVSKPEDVEHAINETIKKFGSLDIALNNAGVGDQGMIHEKSIEQWHKVIEINLSGVFYCMKYEIEHMLKQKDGGKIINISSILGQVGEAGAAAYVAAKHGVVGLTQTAAIEYGAKNIRVNTIGPGYISTPLLKDIDKEKLHEIEERHAMKRLGHSEEVAKAFIWLASDDSSFLTGDYIPVDGGYLAQ</sequence>
<evidence type="ECO:0000313" key="3">
    <source>
        <dbReference type="EMBL" id="MEA9355508.1"/>
    </source>
</evidence>
<dbReference type="RefSeq" id="WP_323575068.1">
    <property type="nucleotide sequence ID" value="NZ_JAYGJQ010000001.1"/>
</dbReference>
<protein>
    <submittedName>
        <fullName evidence="3">SDR family oxidoreductase</fullName>
    </submittedName>
</protein>
<dbReference type="PRINTS" id="PR00081">
    <property type="entry name" value="GDHRDH"/>
</dbReference>
<dbReference type="Pfam" id="PF13561">
    <property type="entry name" value="adh_short_C2"/>
    <property type="match status" value="1"/>
</dbReference>
<dbReference type="PANTHER" id="PTHR24321:SF8">
    <property type="entry name" value="ESTRADIOL 17-BETA-DEHYDROGENASE 8-RELATED"/>
    <property type="match status" value="1"/>
</dbReference>
<dbReference type="EMBL" id="JAYGJQ010000001">
    <property type="protein sequence ID" value="MEA9355508.1"/>
    <property type="molecule type" value="Genomic_DNA"/>
</dbReference>
<dbReference type="PRINTS" id="PR00080">
    <property type="entry name" value="SDRFAMILY"/>
</dbReference>
<evidence type="ECO:0000256" key="2">
    <source>
        <dbReference type="ARBA" id="ARBA00023002"/>
    </source>
</evidence>
<proteinExistence type="inferred from homology"/>
<evidence type="ECO:0000256" key="1">
    <source>
        <dbReference type="ARBA" id="ARBA00006484"/>
    </source>
</evidence>
<organism evidence="3 4">
    <name type="scientific">Bacteriovorax antarcticus</name>
    <dbReference type="NCBI Taxonomy" id="3088717"/>
    <lineage>
        <taxon>Bacteria</taxon>
        <taxon>Pseudomonadati</taxon>
        <taxon>Bdellovibrionota</taxon>
        <taxon>Bacteriovoracia</taxon>
        <taxon>Bacteriovoracales</taxon>
        <taxon>Bacteriovoracaceae</taxon>
        <taxon>Bacteriovorax</taxon>
    </lineage>
</organism>
<evidence type="ECO:0000313" key="4">
    <source>
        <dbReference type="Proteomes" id="UP001302274"/>
    </source>
</evidence>
<dbReference type="PANTHER" id="PTHR24321">
    <property type="entry name" value="DEHYDROGENASES, SHORT CHAIN"/>
    <property type="match status" value="1"/>
</dbReference>
<keyword evidence="2" id="KW-0560">Oxidoreductase</keyword>
<keyword evidence="4" id="KW-1185">Reference proteome</keyword>
<dbReference type="Proteomes" id="UP001302274">
    <property type="component" value="Unassembled WGS sequence"/>
</dbReference>
<comment type="caution">
    <text evidence="3">The sequence shown here is derived from an EMBL/GenBank/DDBJ whole genome shotgun (WGS) entry which is preliminary data.</text>
</comment>
<name>A0ABU5VSZ6_9BACT</name>
<dbReference type="Gene3D" id="3.40.50.720">
    <property type="entry name" value="NAD(P)-binding Rossmann-like Domain"/>
    <property type="match status" value="1"/>
</dbReference>
<dbReference type="InterPro" id="IPR036291">
    <property type="entry name" value="NAD(P)-bd_dom_sf"/>
</dbReference>
<dbReference type="InterPro" id="IPR020904">
    <property type="entry name" value="Sc_DH/Rdtase_CS"/>
</dbReference>
<dbReference type="SUPFAM" id="SSF51735">
    <property type="entry name" value="NAD(P)-binding Rossmann-fold domains"/>
    <property type="match status" value="1"/>
</dbReference>
<dbReference type="NCBIfam" id="NF005559">
    <property type="entry name" value="PRK07231.1"/>
    <property type="match status" value="1"/>
</dbReference>
<gene>
    <name evidence="3" type="ORF">SHI21_04825</name>
</gene>